<protein>
    <submittedName>
        <fullName evidence="1">Uncharacterized protein</fullName>
    </submittedName>
</protein>
<accession>A0AAD8DLH5</accession>
<dbReference type="Proteomes" id="UP001231518">
    <property type="component" value="Chromosome 30"/>
</dbReference>
<dbReference type="AlphaFoldDB" id="A0AAD8DLH5"/>
<sequence>MSLPREFHFSQELSKLDTQVLGTSAPPTSTALSCSIDLPTDAIAEAVLSPDKAGSLLSVQSAPTEQRERPASLLLELPLATQVGAYLSAMSPTEQEEDSLLTLSSVTARPLLAASRKLRPATAPPPDSTHE</sequence>
<gene>
    <name evidence="1" type="ORF">PYW07_012541</name>
</gene>
<keyword evidence="2" id="KW-1185">Reference proteome</keyword>
<name>A0AAD8DLH5_MYTSE</name>
<dbReference type="PROSITE" id="PS51257">
    <property type="entry name" value="PROKAR_LIPOPROTEIN"/>
    <property type="match status" value="1"/>
</dbReference>
<organism evidence="1 2">
    <name type="scientific">Mythimna separata</name>
    <name type="common">Oriental armyworm</name>
    <name type="synonym">Pseudaletia separata</name>
    <dbReference type="NCBI Taxonomy" id="271217"/>
    <lineage>
        <taxon>Eukaryota</taxon>
        <taxon>Metazoa</taxon>
        <taxon>Ecdysozoa</taxon>
        <taxon>Arthropoda</taxon>
        <taxon>Hexapoda</taxon>
        <taxon>Insecta</taxon>
        <taxon>Pterygota</taxon>
        <taxon>Neoptera</taxon>
        <taxon>Endopterygota</taxon>
        <taxon>Lepidoptera</taxon>
        <taxon>Glossata</taxon>
        <taxon>Ditrysia</taxon>
        <taxon>Noctuoidea</taxon>
        <taxon>Noctuidae</taxon>
        <taxon>Noctuinae</taxon>
        <taxon>Hadenini</taxon>
        <taxon>Mythimna</taxon>
    </lineage>
</organism>
<dbReference type="EMBL" id="JARGEI010000028">
    <property type="protein sequence ID" value="KAJ8706463.1"/>
    <property type="molecule type" value="Genomic_DNA"/>
</dbReference>
<evidence type="ECO:0000313" key="2">
    <source>
        <dbReference type="Proteomes" id="UP001231518"/>
    </source>
</evidence>
<proteinExistence type="predicted"/>
<comment type="caution">
    <text evidence="1">The sequence shown here is derived from an EMBL/GenBank/DDBJ whole genome shotgun (WGS) entry which is preliminary data.</text>
</comment>
<reference evidence="1" key="1">
    <citation type="submission" date="2023-03" db="EMBL/GenBank/DDBJ databases">
        <title>Chromosome-level genomes of two armyworms, Mythimna separata and Mythimna loreyi, provide insights into the biosynthesis and reception of sex pheromones.</title>
        <authorList>
            <person name="Zhao H."/>
        </authorList>
    </citation>
    <scope>NUCLEOTIDE SEQUENCE</scope>
    <source>
        <strain evidence="1">BeijingLab</strain>
        <tissue evidence="1">Pupa</tissue>
    </source>
</reference>
<evidence type="ECO:0000313" key="1">
    <source>
        <dbReference type="EMBL" id="KAJ8706463.1"/>
    </source>
</evidence>